<feature type="domain" description="Nitroreductase" evidence="3">
    <location>
        <begin position="19"/>
        <end position="59"/>
    </location>
</feature>
<dbReference type="Gene3D" id="3.40.109.10">
    <property type="entry name" value="NADH Oxidase"/>
    <property type="match status" value="1"/>
</dbReference>
<dbReference type="PANTHER" id="PTHR43673:SF10">
    <property type="entry name" value="NADH DEHYDROGENASE_NAD(P)H NITROREDUCTASE XCC3605-RELATED"/>
    <property type="match status" value="1"/>
</dbReference>
<organism evidence="4 5">
    <name type="scientific">Shinella sumterensis</name>
    <dbReference type="NCBI Taxonomy" id="1967501"/>
    <lineage>
        <taxon>Bacteria</taxon>
        <taxon>Pseudomonadati</taxon>
        <taxon>Pseudomonadota</taxon>
        <taxon>Alphaproteobacteria</taxon>
        <taxon>Hyphomicrobiales</taxon>
        <taxon>Rhizobiaceae</taxon>
        <taxon>Shinella</taxon>
    </lineage>
</organism>
<accession>A0AA50H5A7</accession>
<dbReference type="Proteomes" id="UP001234585">
    <property type="component" value="Chromosome"/>
</dbReference>
<keyword evidence="5" id="KW-1185">Reference proteome</keyword>
<dbReference type="AlphaFoldDB" id="A0AA50H5A7"/>
<comment type="similarity">
    <text evidence="1">Belongs to the nitroreductase family.</text>
</comment>
<dbReference type="InterPro" id="IPR029479">
    <property type="entry name" value="Nitroreductase"/>
</dbReference>
<evidence type="ECO:0000256" key="2">
    <source>
        <dbReference type="ARBA" id="ARBA00023002"/>
    </source>
</evidence>
<evidence type="ECO:0000256" key="1">
    <source>
        <dbReference type="ARBA" id="ARBA00007118"/>
    </source>
</evidence>
<protein>
    <submittedName>
        <fullName evidence="4">Nitroreductase family protein</fullName>
    </submittedName>
</protein>
<dbReference type="PANTHER" id="PTHR43673">
    <property type="entry name" value="NAD(P)H NITROREDUCTASE YDGI-RELATED"/>
    <property type="match status" value="1"/>
</dbReference>
<dbReference type="CDD" id="cd02138">
    <property type="entry name" value="TdsD-like"/>
    <property type="match status" value="1"/>
</dbReference>
<evidence type="ECO:0000259" key="3">
    <source>
        <dbReference type="Pfam" id="PF00881"/>
    </source>
</evidence>
<dbReference type="GO" id="GO:0016491">
    <property type="term" value="F:oxidoreductase activity"/>
    <property type="evidence" value="ECO:0007669"/>
    <property type="project" value="UniProtKB-KW"/>
</dbReference>
<name>A0AA50H5A7_9HYPH</name>
<proteinExistence type="inferred from homology"/>
<feature type="domain" description="Nitroreductase" evidence="3">
    <location>
        <begin position="77"/>
        <end position="163"/>
    </location>
</feature>
<reference evidence="4 5" key="1">
    <citation type="submission" date="2023-08" db="EMBL/GenBank/DDBJ databases">
        <title>Pathogen: clinical or host-associated sample.</title>
        <authorList>
            <person name="Hergert J."/>
            <person name="Casey R."/>
            <person name="Wagner J."/>
            <person name="Young E.L."/>
            <person name="Oakeson K.F."/>
        </authorList>
    </citation>
    <scope>NUCLEOTIDE SEQUENCE [LARGE SCALE GENOMIC DNA]</scope>
    <source>
        <strain evidence="4 5">1760953</strain>
    </source>
</reference>
<dbReference type="EMBL" id="CP132302">
    <property type="protein sequence ID" value="WLR97068.1"/>
    <property type="molecule type" value="Genomic_DNA"/>
</dbReference>
<keyword evidence="2" id="KW-0560">Oxidoreductase</keyword>
<evidence type="ECO:0000313" key="4">
    <source>
        <dbReference type="EMBL" id="WLR97068.1"/>
    </source>
</evidence>
<dbReference type="Pfam" id="PF00881">
    <property type="entry name" value="Nitroreductase"/>
    <property type="match status" value="2"/>
</dbReference>
<dbReference type="SUPFAM" id="SSF55469">
    <property type="entry name" value="FMN-dependent nitroreductase-like"/>
    <property type="match status" value="1"/>
</dbReference>
<dbReference type="InterPro" id="IPR000415">
    <property type="entry name" value="Nitroreductase-like"/>
</dbReference>
<gene>
    <name evidence="4" type="ORF">Q9313_15430</name>
</gene>
<dbReference type="RefSeq" id="WP_306037154.1">
    <property type="nucleotide sequence ID" value="NZ_CP132302.1"/>
</dbReference>
<evidence type="ECO:0000313" key="5">
    <source>
        <dbReference type="Proteomes" id="UP001234585"/>
    </source>
</evidence>
<sequence>MTHPTGRKADHTIDPIFLDRWSPRAFTGETMPQETLLSLFEAARWAPSAANSQPWHFVYGHRGTEAFDTIFNTLFEGNRRWADKASVLVAIVSQTHIPNAEGELRPAFTHAFDTGAAWAYLALEATRAGYYGHAMGGVDREALKEVLGIPDNFRVEAALAIGKIAPKETLPEDLMQREVPSTRKPVTAFISEGKFSA</sequence>